<gene>
    <name evidence="6" type="ORF">P3G67_11385</name>
</gene>
<dbReference type="RefSeq" id="WP_269855884.1">
    <property type="nucleotide sequence ID" value="NZ_JARJBC010000005.1"/>
</dbReference>
<name>A0ABT5ZJ30_9ACTN</name>
<dbReference type="InterPro" id="IPR014322">
    <property type="entry name" value="RNA_pol_sigma-B/F/G"/>
</dbReference>
<evidence type="ECO:0000256" key="3">
    <source>
        <dbReference type="ARBA" id="ARBA00023125"/>
    </source>
</evidence>
<reference evidence="6 7" key="1">
    <citation type="submission" date="2023-03" db="EMBL/GenBank/DDBJ databases">
        <title>Draft genome sequence of Streptomyces sp. RB6PN23 isolated from peat swamp forest in Thailand.</title>
        <authorList>
            <person name="Klaysubun C."/>
            <person name="Duangmal K."/>
        </authorList>
    </citation>
    <scope>NUCLEOTIDE SEQUENCE [LARGE SCALE GENOMIC DNA]</scope>
    <source>
        <strain evidence="6 7">RB6PN23</strain>
    </source>
</reference>
<evidence type="ECO:0000313" key="6">
    <source>
        <dbReference type="EMBL" id="MDF3289830.1"/>
    </source>
</evidence>
<evidence type="ECO:0000256" key="2">
    <source>
        <dbReference type="ARBA" id="ARBA00023082"/>
    </source>
</evidence>
<keyword evidence="4" id="KW-0804">Transcription</keyword>
<accession>A0ABT5ZJ30</accession>
<comment type="caution">
    <text evidence="6">The sequence shown here is derived from an EMBL/GenBank/DDBJ whole genome shotgun (WGS) entry which is preliminary data.</text>
</comment>
<dbReference type="InterPro" id="IPR014284">
    <property type="entry name" value="RNA_pol_sigma-70_dom"/>
</dbReference>
<dbReference type="Pfam" id="PF04545">
    <property type="entry name" value="Sigma70_r4"/>
    <property type="match status" value="1"/>
</dbReference>
<dbReference type="InterPro" id="IPR036388">
    <property type="entry name" value="WH-like_DNA-bd_sf"/>
</dbReference>
<dbReference type="Gene3D" id="1.20.120.1810">
    <property type="match status" value="1"/>
</dbReference>
<dbReference type="SUPFAM" id="SSF88946">
    <property type="entry name" value="Sigma2 domain of RNA polymerase sigma factors"/>
    <property type="match status" value="1"/>
</dbReference>
<dbReference type="Pfam" id="PF04539">
    <property type="entry name" value="Sigma70_r3"/>
    <property type="match status" value="1"/>
</dbReference>
<dbReference type="PRINTS" id="PR00046">
    <property type="entry name" value="SIGMA70FCT"/>
</dbReference>
<dbReference type="InterPro" id="IPR000943">
    <property type="entry name" value="RNA_pol_sigma70"/>
</dbReference>
<dbReference type="Proteomes" id="UP001216579">
    <property type="component" value="Unassembled WGS sequence"/>
</dbReference>
<feature type="domain" description="RNA polymerase sigma-70" evidence="5">
    <location>
        <begin position="94"/>
        <end position="107"/>
    </location>
</feature>
<evidence type="ECO:0000259" key="5">
    <source>
        <dbReference type="PROSITE" id="PS00715"/>
    </source>
</evidence>
<keyword evidence="2" id="KW-0731">Sigma factor</keyword>
<dbReference type="InterPro" id="IPR013325">
    <property type="entry name" value="RNA_pol_sigma_r2"/>
</dbReference>
<dbReference type="CDD" id="cd06171">
    <property type="entry name" value="Sigma70_r4"/>
    <property type="match status" value="1"/>
</dbReference>
<dbReference type="NCBIfam" id="TIGR02980">
    <property type="entry name" value="SigBFG"/>
    <property type="match status" value="1"/>
</dbReference>
<protein>
    <submittedName>
        <fullName evidence="6">RNA polymerase sigma factor SigF</fullName>
    </submittedName>
</protein>
<dbReference type="Gene3D" id="1.10.10.10">
    <property type="entry name" value="Winged helix-like DNA-binding domain superfamily/Winged helix DNA-binding domain"/>
    <property type="match status" value="2"/>
</dbReference>
<keyword evidence="1" id="KW-0805">Transcription regulation</keyword>
<dbReference type="InterPro" id="IPR007630">
    <property type="entry name" value="RNA_pol_sigma70_r4"/>
</dbReference>
<dbReference type="PANTHER" id="PTHR30385">
    <property type="entry name" value="SIGMA FACTOR F FLAGELLAR"/>
    <property type="match status" value="1"/>
</dbReference>
<dbReference type="InterPro" id="IPR013324">
    <property type="entry name" value="RNA_pol_sigma_r3/r4-like"/>
</dbReference>
<dbReference type="PROSITE" id="PS00715">
    <property type="entry name" value="SIGMA70_1"/>
    <property type="match status" value="1"/>
</dbReference>
<dbReference type="EMBL" id="JARJBC010000005">
    <property type="protein sequence ID" value="MDF3289830.1"/>
    <property type="molecule type" value="Genomic_DNA"/>
</dbReference>
<evidence type="ECO:0000256" key="1">
    <source>
        <dbReference type="ARBA" id="ARBA00023015"/>
    </source>
</evidence>
<evidence type="ECO:0000256" key="4">
    <source>
        <dbReference type="ARBA" id="ARBA00023163"/>
    </source>
</evidence>
<dbReference type="Pfam" id="PF04542">
    <property type="entry name" value="Sigma70_r2"/>
    <property type="match status" value="1"/>
</dbReference>
<dbReference type="PANTHER" id="PTHR30385:SF4">
    <property type="entry name" value="RNA POLYMERASE SIGMA-E FACTOR"/>
    <property type="match status" value="1"/>
</dbReference>
<dbReference type="SUPFAM" id="SSF88659">
    <property type="entry name" value="Sigma3 and sigma4 domains of RNA polymerase sigma factors"/>
    <property type="match status" value="2"/>
</dbReference>
<sequence length="292" mass="32658">MSVQLAHQQVGAKGDDVVDSSSSEDAYCLDALVEGRATTAEVRQVSKAMFERLEVLEEGTEEYQYVRNTLIESNMTLVRFAARRFSHRADQMEDILQVGTIGLIKAVDRFDPAYGVEFPTFAMPTIIGEMKRFFRDTSWSVRVPRRLQELRIDMAKATDALAAELDRAPTVAELAERLGISEEEVLEAQVAANAYTASSIDAQSDDEDEEGTSWIQRLGVEDPALEGVENLTALKPLIAELPDRERAILSMRFGSDMTQKEIGEKLGISQMHISRLLSRTLTRLRTRLLSEV</sequence>
<dbReference type="InterPro" id="IPR007624">
    <property type="entry name" value="RNA_pol_sigma70_r3"/>
</dbReference>
<keyword evidence="3" id="KW-0238">DNA-binding</keyword>
<dbReference type="InterPro" id="IPR007627">
    <property type="entry name" value="RNA_pol_sigma70_r2"/>
</dbReference>
<proteinExistence type="predicted"/>
<keyword evidence="7" id="KW-1185">Reference proteome</keyword>
<dbReference type="NCBIfam" id="TIGR02937">
    <property type="entry name" value="sigma70-ECF"/>
    <property type="match status" value="1"/>
</dbReference>
<evidence type="ECO:0000313" key="7">
    <source>
        <dbReference type="Proteomes" id="UP001216579"/>
    </source>
</evidence>
<organism evidence="6 7">
    <name type="scientific">Streptomyces silvisoli</name>
    <dbReference type="NCBI Taxonomy" id="3034235"/>
    <lineage>
        <taxon>Bacteria</taxon>
        <taxon>Bacillati</taxon>
        <taxon>Actinomycetota</taxon>
        <taxon>Actinomycetes</taxon>
        <taxon>Kitasatosporales</taxon>
        <taxon>Streptomycetaceae</taxon>
        <taxon>Streptomyces</taxon>
    </lineage>
</organism>